<keyword evidence="7" id="KW-1133">Transmembrane helix</keyword>
<feature type="compositionally biased region" description="Basic and acidic residues" evidence="6">
    <location>
        <begin position="194"/>
        <end position="205"/>
    </location>
</feature>
<accession>Q10SE6</accession>
<gene>
    <name evidence="8" type="ordered locus">LOC_Os03g03370</name>
</gene>
<evidence type="ECO:0000256" key="5">
    <source>
        <dbReference type="ARBA" id="ARBA00026097"/>
    </source>
</evidence>
<reference evidence="8" key="2">
    <citation type="submission" date="2006-06" db="EMBL/GenBank/DDBJ databases">
        <authorList>
            <person name="Buell R."/>
            <person name="Wing R.A."/>
            <person name="McCombie W.A."/>
            <person name="Ouyang S."/>
        </authorList>
    </citation>
    <scope>NUCLEOTIDE SEQUENCE</scope>
</reference>
<evidence type="ECO:0000256" key="1">
    <source>
        <dbReference type="ARBA" id="ARBA00004508"/>
    </source>
</evidence>
<proteinExistence type="inferred from homology"/>
<sequence>MAVARLVAARAPLLSPAAVAAAHRSPPALLRLAFAPLPARRLAVPLRVAVGEPEPEEDARRAVAERAARKQSERRTYLVAAVMSSLGITSMAAAAVYYRFAWQMERRDPGHGNVRHLRAIGGRRGGDGVLGAVGAPGAVARVAVAHARVAPPPARRAVRAQRRLRHHQRRPGHVPPRLRLLHPRPRPRPLLRRGTRDHAVRDGVHVRPRRPGPPPLPGGAHRQRALLPAGRRRPPDTSHGQVRRCAIWAVPWSQGAGGGGWD</sequence>
<dbReference type="PANTHER" id="PTHR31899">
    <property type="entry name" value="BETA-CAROTENE 3-HYDROXYLASE 1, CHLOROPLASTIC"/>
    <property type="match status" value="1"/>
</dbReference>
<evidence type="ECO:0000313" key="8">
    <source>
        <dbReference type="EMBL" id="ABF93743.1"/>
    </source>
</evidence>
<dbReference type="EC" id="1.14.15.24" evidence="5"/>
<evidence type="ECO:0000256" key="3">
    <source>
        <dbReference type="ARBA" id="ARBA00022746"/>
    </source>
</evidence>
<dbReference type="GO" id="GO:0010291">
    <property type="term" value="F:beta-carotene 3-hydroxylase activity"/>
    <property type="evidence" value="ECO:0007669"/>
    <property type="project" value="UniProtKB-EC"/>
</dbReference>
<feature type="compositionally biased region" description="Basic residues" evidence="6">
    <location>
        <begin position="156"/>
        <end position="172"/>
    </location>
</feature>
<feature type="compositionally biased region" description="Basic residues" evidence="6">
    <location>
        <begin position="179"/>
        <end position="193"/>
    </location>
</feature>
<evidence type="ECO:0000256" key="4">
    <source>
        <dbReference type="ARBA" id="ARBA00023002"/>
    </source>
</evidence>
<keyword evidence="3" id="KW-0125">Carotenoid biosynthesis</keyword>
<keyword evidence="7" id="KW-0472">Membrane</keyword>
<dbReference type="AlphaFoldDB" id="Q10SE6"/>
<comment type="subcellular location">
    <subcellularLocation>
        <location evidence="1">Plastid</location>
        <location evidence="1">Chloroplast membrane</location>
        <topology evidence="1">Multi-pass membrane protein</topology>
    </subcellularLocation>
</comment>
<feature type="transmembrane region" description="Helical" evidence="7">
    <location>
        <begin position="77"/>
        <end position="98"/>
    </location>
</feature>
<keyword evidence="4" id="KW-0560">Oxidoreductase</keyword>
<dbReference type="GO" id="GO:0016117">
    <property type="term" value="P:carotenoid biosynthetic process"/>
    <property type="evidence" value="ECO:0007669"/>
    <property type="project" value="UniProtKB-KW"/>
</dbReference>
<dbReference type="InterPro" id="IPR045019">
    <property type="entry name" value="BETA-OHASE-like"/>
</dbReference>
<protein>
    <recommendedName>
        <fullName evidence="5">beta-carotene 3-hydroxylase</fullName>
        <ecNumber evidence="5">1.14.15.24</ecNumber>
    </recommendedName>
</protein>
<comment type="similarity">
    <text evidence="2">Belongs to the sterol desaturase family.</text>
</comment>
<reference evidence="8" key="1">
    <citation type="journal article" date="2005" name="Genome Res.">
        <title>Sequence, annotation, and analysis of synteny between rice chromosome 3 and diverged grass species.</title>
        <authorList>
            <consortium name="Rice Chromosome 3 Sequencing Consortium"/>
            <person name="Buell C.R."/>
            <person name="Yuan Q."/>
            <person name="Ouyang S."/>
            <person name="Liu J."/>
            <person name="Zhu W."/>
            <person name="Wang A."/>
            <person name="Maiti R."/>
            <person name="Haas B."/>
            <person name="Wortman J."/>
            <person name="Pertea M."/>
            <person name="Jones K.M."/>
            <person name="Kim M."/>
            <person name="Overton L."/>
            <person name="Tsitrin T."/>
            <person name="Fadrosh D."/>
            <person name="Bera J."/>
            <person name="Weaver B."/>
            <person name="Jin S."/>
            <person name="Johri S."/>
            <person name="Reardon M."/>
            <person name="Webb K."/>
            <person name="Hill J."/>
            <person name="Moffat K."/>
            <person name="Tallon L."/>
            <person name="Van Aken S."/>
            <person name="Lewis M."/>
            <person name="Utterback T."/>
            <person name="Feldblyum T."/>
            <person name="Zismann V."/>
            <person name="Iobst S."/>
            <person name="Hsiao J."/>
            <person name="de Vazeille A.R."/>
            <person name="Salzberg S.L."/>
            <person name="White O."/>
            <person name="Fraser C."/>
            <person name="Yu Y."/>
            <person name="Kim H."/>
            <person name="Rambo T."/>
            <person name="Currie J."/>
            <person name="Collura K."/>
            <person name="Kernodle-Thompson S."/>
            <person name="Wei F."/>
            <person name="Kudrna K."/>
            <person name="Ammiraju J.S."/>
            <person name="Luo M."/>
            <person name="Goicoechea J.L."/>
            <person name="Wing R.A."/>
            <person name="Henry D."/>
            <person name="Oates R."/>
            <person name="Palmer M."/>
            <person name="Pries G."/>
            <person name="Saski C."/>
            <person name="Simmons J."/>
            <person name="Soderlund C."/>
            <person name="Nelson W."/>
            <person name="de la Bastide M."/>
            <person name="Spiegel L."/>
            <person name="Nascimento L."/>
            <person name="Huang E."/>
            <person name="Preston R."/>
            <person name="Zutavern T."/>
            <person name="Palmer L."/>
            <person name="O'Shaughnessy A."/>
            <person name="Dike S."/>
            <person name="McCombie W.R."/>
            <person name="Minx P."/>
            <person name="Cordum H."/>
            <person name="Wilson R."/>
            <person name="Jin W."/>
            <person name="Lee H.R."/>
            <person name="Jiang J."/>
            <person name="Jackson S."/>
        </authorList>
    </citation>
    <scope>NUCLEOTIDE SEQUENCE [LARGE SCALE GENOMIC DNA]</scope>
</reference>
<organism evidence="8">
    <name type="scientific">Oryza sativa subsp. japonica</name>
    <name type="common">Rice</name>
    <dbReference type="NCBI Taxonomy" id="39947"/>
    <lineage>
        <taxon>Eukaryota</taxon>
        <taxon>Viridiplantae</taxon>
        <taxon>Streptophyta</taxon>
        <taxon>Embryophyta</taxon>
        <taxon>Tracheophyta</taxon>
        <taxon>Spermatophyta</taxon>
        <taxon>Magnoliopsida</taxon>
        <taxon>Liliopsida</taxon>
        <taxon>Poales</taxon>
        <taxon>Poaceae</taxon>
        <taxon>BOP clade</taxon>
        <taxon>Oryzoideae</taxon>
        <taxon>Oryzeae</taxon>
        <taxon>Oryzinae</taxon>
        <taxon>Oryza</taxon>
        <taxon>Oryza sativa</taxon>
    </lineage>
</organism>
<dbReference type="EMBL" id="DP000009">
    <property type="protein sequence ID" value="ABF93743.1"/>
    <property type="molecule type" value="Genomic_DNA"/>
</dbReference>
<name>Q10SE6_ORYSJ</name>
<evidence type="ECO:0000256" key="2">
    <source>
        <dbReference type="ARBA" id="ARBA00009324"/>
    </source>
</evidence>
<evidence type="ECO:0000256" key="7">
    <source>
        <dbReference type="SAM" id="Phobius"/>
    </source>
</evidence>
<feature type="region of interest" description="Disordered" evidence="6">
    <location>
        <begin position="152"/>
        <end position="222"/>
    </location>
</feature>
<evidence type="ECO:0000256" key="6">
    <source>
        <dbReference type="SAM" id="MobiDB-lite"/>
    </source>
</evidence>
<dbReference type="GO" id="GO:0031969">
    <property type="term" value="C:chloroplast membrane"/>
    <property type="evidence" value="ECO:0007669"/>
    <property type="project" value="UniProtKB-SubCell"/>
</dbReference>
<keyword evidence="7" id="KW-0812">Transmembrane</keyword>
<dbReference type="PANTHER" id="PTHR31899:SF9">
    <property type="entry name" value="BETA-CAROTENE 3-HYDROXYLASE 1, CHLOROPLASTIC"/>
    <property type="match status" value="1"/>
</dbReference>